<reference evidence="1" key="1">
    <citation type="journal article" date="2023" name="Mol. Phylogenet. Evol.">
        <title>Genome-scale phylogeny and comparative genomics of the fungal order Sordariales.</title>
        <authorList>
            <person name="Hensen N."/>
            <person name="Bonometti L."/>
            <person name="Westerberg I."/>
            <person name="Brannstrom I.O."/>
            <person name="Guillou S."/>
            <person name="Cros-Aarteil S."/>
            <person name="Calhoun S."/>
            <person name="Haridas S."/>
            <person name="Kuo A."/>
            <person name="Mondo S."/>
            <person name="Pangilinan J."/>
            <person name="Riley R."/>
            <person name="LaButti K."/>
            <person name="Andreopoulos B."/>
            <person name="Lipzen A."/>
            <person name="Chen C."/>
            <person name="Yan M."/>
            <person name="Daum C."/>
            <person name="Ng V."/>
            <person name="Clum A."/>
            <person name="Steindorff A."/>
            <person name="Ohm R.A."/>
            <person name="Martin F."/>
            <person name="Silar P."/>
            <person name="Natvig D.O."/>
            <person name="Lalanne C."/>
            <person name="Gautier V."/>
            <person name="Ament-Velasquez S.L."/>
            <person name="Kruys A."/>
            <person name="Hutchinson M.I."/>
            <person name="Powell A.J."/>
            <person name="Barry K."/>
            <person name="Miller A.N."/>
            <person name="Grigoriev I.V."/>
            <person name="Debuchy R."/>
            <person name="Gladieux P."/>
            <person name="Hiltunen Thoren M."/>
            <person name="Johannesson H."/>
        </authorList>
    </citation>
    <scope>NUCLEOTIDE SEQUENCE</scope>
    <source>
        <strain evidence="1">CBS 314.62</strain>
    </source>
</reference>
<gene>
    <name evidence="1" type="ORF">B0T22DRAFT_467540</name>
</gene>
<keyword evidence="2" id="KW-1185">Reference proteome</keyword>
<protein>
    <submittedName>
        <fullName evidence="1">Uncharacterized protein</fullName>
    </submittedName>
</protein>
<reference evidence="1" key="2">
    <citation type="submission" date="2023-06" db="EMBL/GenBank/DDBJ databases">
        <authorList>
            <consortium name="Lawrence Berkeley National Laboratory"/>
            <person name="Haridas S."/>
            <person name="Hensen N."/>
            <person name="Bonometti L."/>
            <person name="Westerberg I."/>
            <person name="Brannstrom I.O."/>
            <person name="Guillou S."/>
            <person name="Cros-Aarteil S."/>
            <person name="Calhoun S."/>
            <person name="Kuo A."/>
            <person name="Mondo S."/>
            <person name="Pangilinan J."/>
            <person name="Riley R."/>
            <person name="Labutti K."/>
            <person name="Andreopoulos B."/>
            <person name="Lipzen A."/>
            <person name="Chen C."/>
            <person name="Yanf M."/>
            <person name="Daum C."/>
            <person name="Ng V."/>
            <person name="Clum A."/>
            <person name="Steindorff A."/>
            <person name="Ohm R."/>
            <person name="Martin F."/>
            <person name="Silar P."/>
            <person name="Natvig D."/>
            <person name="Lalanne C."/>
            <person name="Gautier V."/>
            <person name="Ament-Velasquez S.L."/>
            <person name="Kruys A."/>
            <person name="Hutchinson M.I."/>
            <person name="Powell A.J."/>
            <person name="Barry K."/>
            <person name="Miller A.N."/>
            <person name="Grigoriev I.V."/>
            <person name="Debuchy R."/>
            <person name="Gladieux P."/>
            <person name="Thoren M.H."/>
            <person name="Johannesson H."/>
        </authorList>
    </citation>
    <scope>NUCLEOTIDE SEQUENCE</scope>
    <source>
        <strain evidence="1">CBS 314.62</strain>
    </source>
</reference>
<name>A0AAE0X7C2_9PEZI</name>
<sequence length="92" mass="10109">MGFLAAVAGLCSGVMVITKEQTATLLFPTAHCSLSQSAAGTNAPLRVVFADSFYHRRVEMQHPTHRPPAYHHPLTVRVTCFQPLFSTNPDRT</sequence>
<organism evidence="1 2">
    <name type="scientific">Podospora appendiculata</name>
    <dbReference type="NCBI Taxonomy" id="314037"/>
    <lineage>
        <taxon>Eukaryota</taxon>
        <taxon>Fungi</taxon>
        <taxon>Dikarya</taxon>
        <taxon>Ascomycota</taxon>
        <taxon>Pezizomycotina</taxon>
        <taxon>Sordariomycetes</taxon>
        <taxon>Sordariomycetidae</taxon>
        <taxon>Sordariales</taxon>
        <taxon>Podosporaceae</taxon>
        <taxon>Podospora</taxon>
    </lineage>
</organism>
<accession>A0AAE0X7C2</accession>
<dbReference type="AlphaFoldDB" id="A0AAE0X7C2"/>
<dbReference type="EMBL" id="JAULSO010000003">
    <property type="protein sequence ID" value="KAK3686243.1"/>
    <property type="molecule type" value="Genomic_DNA"/>
</dbReference>
<evidence type="ECO:0000313" key="1">
    <source>
        <dbReference type="EMBL" id="KAK3686243.1"/>
    </source>
</evidence>
<evidence type="ECO:0000313" key="2">
    <source>
        <dbReference type="Proteomes" id="UP001270362"/>
    </source>
</evidence>
<comment type="caution">
    <text evidence="1">The sequence shown here is derived from an EMBL/GenBank/DDBJ whole genome shotgun (WGS) entry which is preliminary data.</text>
</comment>
<dbReference type="Proteomes" id="UP001270362">
    <property type="component" value="Unassembled WGS sequence"/>
</dbReference>
<proteinExistence type="predicted"/>